<keyword evidence="3" id="KW-1185">Reference proteome</keyword>
<dbReference type="SMART" id="SM01234">
    <property type="entry name" value="Haemolytic"/>
    <property type="match status" value="1"/>
</dbReference>
<dbReference type="EMBL" id="VFMN01000001">
    <property type="protein sequence ID" value="TQJ08353.1"/>
    <property type="molecule type" value="Genomic_DNA"/>
</dbReference>
<comment type="subcellular location">
    <subcellularLocation>
        <location evidence="1">Cell membrane</location>
        <topology evidence="1">Peripheral membrane protein</topology>
        <orientation evidence="1">Cytoplasmic side</orientation>
    </subcellularLocation>
</comment>
<protein>
    <recommendedName>
        <fullName evidence="1">Putative membrane protein insertion efficiency factor</fullName>
    </recommendedName>
</protein>
<comment type="function">
    <text evidence="1">Could be involved in insertion of integral membrane proteins into the membrane.</text>
</comment>
<dbReference type="NCBIfam" id="TIGR00278">
    <property type="entry name" value="membrane protein insertion efficiency factor YidD"/>
    <property type="match status" value="1"/>
</dbReference>
<proteinExistence type="inferred from homology"/>
<keyword evidence="1" id="KW-1003">Cell membrane</keyword>
<keyword evidence="1" id="KW-0472">Membrane</keyword>
<evidence type="ECO:0000313" key="3">
    <source>
        <dbReference type="Proteomes" id="UP000317893"/>
    </source>
</evidence>
<comment type="similarity">
    <text evidence="1">Belongs to the UPF0161 family.</text>
</comment>
<dbReference type="PANTHER" id="PTHR33383:SF1">
    <property type="entry name" value="MEMBRANE PROTEIN INSERTION EFFICIENCY FACTOR-RELATED"/>
    <property type="match status" value="1"/>
</dbReference>
<evidence type="ECO:0000313" key="2">
    <source>
        <dbReference type="EMBL" id="TQJ08353.1"/>
    </source>
</evidence>
<organism evidence="2 3">
    <name type="scientific">Lapillicoccus jejuensis</name>
    <dbReference type="NCBI Taxonomy" id="402171"/>
    <lineage>
        <taxon>Bacteria</taxon>
        <taxon>Bacillati</taxon>
        <taxon>Actinomycetota</taxon>
        <taxon>Actinomycetes</taxon>
        <taxon>Micrococcales</taxon>
        <taxon>Intrasporangiaceae</taxon>
        <taxon>Lapillicoccus</taxon>
    </lineage>
</organism>
<evidence type="ECO:0000256" key="1">
    <source>
        <dbReference type="HAMAP-Rule" id="MF_00386"/>
    </source>
</evidence>
<accession>A0A542DZ32</accession>
<dbReference type="AlphaFoldDB" id="A0A542DZ32"/>
<dbReference type="HAMAP" id="MF_00386">
    <property type="entry name" value="UPF0161_YidD"/>
    <property type="match status" value="1"/>
</dbReference>
<dbReference type="RefSeq" id="WP_141847879.1">
    <property type="nucleotide sequence ID" value="NZ_BAAAPR010000004.1"/>
</dbReference>
<sequence>MSAHPAPSRPPVDWRRVTAWPLVVLLRGYQLFLSPLSPPSCRFYPSCSAYAVTALQRFGPFRGTWLAARRLLRCHPWNPGGVDHVPERRPRTTPSA</sequence>
<dbReference type="Proteomes" id="UP000317893">
    <property type="component" value="Unassembled WGS sequence"/>
</dbReference>
<dbReference type="OrthoDB" id="9801753at2"/>
<dbReference type="GO" id="GO:0005886">
    <property type="term" value="C:plasma membrane"/>
    <property type="evidence" value="ECO:0007669"/>
    <property type="project" value="UniProtKB-SubCell"/>
</dbReference>
<dbReference type="PANTHER" id="PTHR33383">
    <property type="entry name" value="MEMBRANE PROTEIN INSERTION EFFICIENCY FACTOR-RELATED"/>
    <property type="match status" value="1"/>
</dbReference>
<comment type="caution">
    <text evidence="2">The sequence shown here is derived from an EMBL/GenBank/DDBJ whole genome shotgun (WGS) entry which is preliminary data.</text>
</comment>
<name>A0A542DZ32_9MICO</name>
<reference evidence="2 3" key="1">
    <citation type="submission" date="2019-06" db="EMBL/GenBank/DDBJ databases">
        <title>Sequencing the genomes of 1000 actinobacteria strains.</title>
        <authorList>
            <person name="Klenk H.-P."/>
        </authorList>
    </citation>
    <scope>NUCLEOTIDE SEQUENCE [LARGE SCALE GENOMIC DNA]</scope>
    <source>
        <strain evidence="2 3">DSM 18607</strain>
    </source>
</reference>
<gene>
    <name evidence="2" type="ORF">FB458_1441</name>
</gene>
<dbReference type="InterPro" id="IPR002696">
    <property type="entry name" value="Membr_insert_effic_factor_YidD"/>
</dbReference>
<dbReference type="Pfam" id="PF01809">
    <property type="entry name" value="YidD"/>
    <property type="match status" value="1"/>
</dbReference>